<sequence length="64" mass="7104">MIKRDRWRNPSVSLLMLVLLKRYTDFCRDGRCCPSVGLSKNIGGWTGASTPTGMQETTTLIPCA</sequence>
<protein>
    <submittedName>
        <fullName evidence="1">Uncharacterized protein</fullName>
    </submittedName>
</protein>
<evidence type="ECO:0000313" key="2">
    <source>
        <dbReference type="Proteomes" id="UP000579281"/>
    </source>
</evidence>
<name>A0A841L2M6_9FIRM</name>
<keyword evidence="2" id="KW-1185">Reference proteome</keyword>
<reference evidence="1 2" key="1">
    <citation type="submission" date="2020-08" db="EMBL/GenBank/DDBJ databases">
        <title>Genomic Encyclopedia of Type Strains, Phase IV (KMG-IV): sequencing the most valuable type-strain genomes for metagenomic binning, comparative biology and taxonomic classification.</title>
        <authorList>
            <person name="Goeker M."/>
        </authorList>
    </citation>
    <scope>NUCLEOTIDE SEQUENCE [LARGE SCALE GENOMIC DNA]</scope>
    <source>
        <strain evidence="1 2">DSM 103526</strain>
    </source>
</reference>
<dbReference type="EMBL" id="JACHEN010000023">
    <property type="protein sequence ID" value="MBB6217412.1"/>
    <property type="molecule type" value="Genomic_DNA"/>
</dbReference>
<accession>A0A841L2M6</accession>
<gene>
    <name evidence="1" type="ORF">HNQ80_003531</name>
</gene>
<organism evidence="1 2">
    <name type="scientific">Anaerosolibacter carboniphilus</name>
    <dbReference type="NCBI Taxonomy" id="1417629"/>
    <lineage>
        <taxon>Bacteria</taxon>
        <taxon>Bacillati</taxon>
        <taxon>Bacillota</taxon>
        <taxon>Clostridia</taxon>
        <taxon>Peptostreptococcales</taxon>
        <taxon>Thermotaleaceae</taxon>
        <taxon>Anaerosolibacter</taxon>
    </lineage>
</organism>
<dbReference type="Proteomes" id="UP000579281">
    <property type="component" value="Unassembled WGS sequence"/>
</dbReference>
<proteinExistence type="predicted"/>
<evidence type="ECO:0000313" key="1">
    <source>
        <dbReference type="EMBL" id="MBB6217412.1"/>
    </source>
</evidence>
<dbReference type="AlphaFoldDB" id="A0A841L2M6"/>
<comment type="caution">
    <text evidence="1">The sequence shown here is derived from an EMBL/GenBank/DDBJ whole genome shotgun (WGS) entry which is preliminary data.</text>
</comment>